<keyword evidence="2" id="KW-0472">Membrane</keyword>
<evidence type="ECO:0000256" key="1">
    <source>
        <dbReference type="SAM" id="Coils"/>
    </source>
</evidence>
<reference evidence="3" key="1">
    <citation type="submission" date="2022-11" db="EMBL/GenBank/DDBJ databases">
        <title>Centuries of genome instability and evolution in soft-shell clam transmissible cancer (bioRxiv).</title>
        <authorList>
            <person name="Hart S.F.M."/>
            <person name="Yonemitsu M.A."/>
            <person name="Giersch R.M."/>
            <person name="Beal B.F."/>
            <person name="Arriagada G."/>
            <person name="Davis B.W."/>
            <person name="Ostrander E.A."/>
            <person name="Goff S.P."/>
            <person name="Metzger M.J."/>
        </authorList>
    </citation>
    <scope>NUCLEOTIDE SEQUENCE</scope>
    <source>
        <strain evidence="3">MELC-2E11</strain>
        <tissue evidence="3">Siphon/mantle</tissue>
    </source>
</reference>
<organism evidence="3 4">
    <name type="scientific">Mya arenaria</name>
    <name type="common">Soft-shell clam</name>
    <dbReference type="NCBI Taxonomy" id="6604"/>
    <lineage>
        <taxon>Eukaryota</taxon>
        <taxon>Metazoa</taxon>
        <taxon>Spiralia</taxon>
        <taxon>Lophotrochozoa</taxon>
        <taxon>Mollusca</taxon>
        <taxon>Bivalvia</taxon>
        <taxon>Autobranchia</taxon>
        <taxon>Heteroconchia</taxon>
        <taxon>Euheterodonta</taxon>
        <taxon>Imparidentia</taxon>
        <taxon>Neoheterodontei</taxon>
        <taxon>Myida</taxon>
        <taxon>Myoidea</taxon>
        <taxon>Myidae</taxon>
        <taxon>Mya</taxon>
    </lineage>
</organism>
<protein>
    <submittedName>
        <fullName evidence="3">S35F6-like protein</fullName>
    </submittedName>
</protein>
<feature type="transmembrane region" description="Helical" evidence="2">
    <location>
        <begin position="40"/>
        <end position="59"/>
    </location>
</feature>
<feature type="transmembrane region" description="Helical" evidence="2">
    <location>
        <begin position="110"/>
        <end position="129"/>
    </location>
</feature>
<evidence type="ECO:0000313" key="4">
    <source>
        <dbReference type="Proteomes" id="UP001164746"/>
    </source>
</evidence>
<feature type="coiled-coil region" evidence="1">
    <location>
        <begin position="191"/>
        <end position="218"/>
    </location>
</feature>
<evidence type="ECO:0000256" key="2">
    <source>
        <dbReference type="SAM" id="Phobius"/>
    </source>
</evidence>
<sequence>MDIVSSYSGCGHGCHRIHQHPFNQEHPVLDENPPRKFNPFVFLPAALCDMCGTSIMYIGLNLTFASSFQMLRGDLLIIMAQIIAAVQMVYEERFVTRYNVHPLAAVGWEGFWGALSLGLLLIPFYYIHAGNFSNTAGHRLENVPDAVTKELSATTRMVLDSVRTLVIWMFSLAVKWQDFQWLQEGKQLTEQDRHNSRADEREEERQRLIRQLDVADNQCP</sequence>
<evidence type="ECO:0000313" key="3">
    <source>
        <dbReference type="EMBL" id="WAR14464.1"/>
    </source>
</evidence>
<keyword evidence="2" id="KW-1133">Transmembrane helix</keyword>
<keyword evidence="4" id="KW-1185">Reference proteome</keyword>
<dbReference type="PANTHER" id="PTHR13146">
    <property type="match status" value="1"/>
</dbReference>
<gene>
    <name evidence="3" type="ORF">MAR_004569</name>
</gene>
<dbReference type="EMBL" id="CP111020">
    <property type="protein sequence ID" value="WAR14464.1"/>
    <property type="molecule type" value="Genomic_DNA"/>
</dbReference>
<feature type="transmembrane region" description="Helical" evidence="2">
    <location>
        <begin position="71"/>
        <end position="90"/>
    </location>
</feature>
<proteinExistence type="predicted"/>
<accession>A0ABY7F142</accession>
<dbReference type="Proteomes" id="UP001164746">
    <property type="component" value="Chromosome 9"/>
</dbReference>
<keyword evidence="2" id="KW-0812">Transmembrane</keyword>
<name>A0ABY7F142_MYAAR</name>
<keyword evidence="1" id="KW-0175">Coiled coil</keyword>
<dbReference type="PANTHER" id="PTHR13146:SF0">
    <property type="entry name" value="SOLUTE CARRIER FAMILY 35 MEMBER F6"/>
    <property type="match status" value="1"/>
</dbReference>